<dbReference type="InterPro" id="IPR052337">
    <property type="entry name" value="SAT4-like"/>
</dbReference>
<keyword evidence="2 7" id="KW-0812">Transmembrane</keyword>
<keyword evidence="3 7" id="KW-1133">Transmembrane helix</keyword>
<evidence type="ECO:0000256" key="7">
    <source>
        <dbReference type="SAM" id="Phobius"/>
    </source>
</evidence>
<feature type="transmembrane region" description="Helical" evidence="7">
    <location>
        <begin position="178"/>
        <end position="202"/>
    </location>
</feature>
<protein>
    <recommendedName>
        <fullName evidence="8">Rhodopsin domain-containing protein</fullName>
    </recommendedName>
</protein>
<feature type="region of interest" description="Disordered" evidence="6">
    <location>
        <begin position="367"/>
        <end position="400"/>
    </location>
</feature>
<evidence type="ECO:0000256" key="2">
    <source>
        <dbReference type="ARBA" id="ARBA00022692"/>
    </source>
</evidence>
<evidence type="ECO:0000256" key="3">
    <source>
        <dbReference type="ARBA" id="ARBA00022989"/>
    </source>
</evidence>
<evidence type="ECO:0000256" key="1">
    <source>
        <dbReference type="ARBA" id="ARBA00004141"/>
    </source>
</evidence>
<evidence type="ECO:0000313" key="9">
    <source>
        <dbReference type="EMBL" id="KAL2037845.1"/>
    </source>
</evidence>
<comment type="caution">
    <text evidence="9">The sequence shown here is derived from an EMBL/GenBank/DDBJ whole genome shotgun (WGS) entry which is preliminary data.</text>
</comment>
<gene>
    <name evidence="9" type="ORF">N7G274_009319</name>
</gene>
<feature type="transmembrane region" description="Helical" evidence="7">
    <location>
        <begin position="98"/>
        <end position="120"/>
    </location>
</feature>
<dbReference type="Proteomes" id="UP001590950">
    <property type="component" value="Unassembled WGS sequence"/>
</dbReference>
<feature type="transmembrane region" description="Helical" evidence="7">
    <location>
        <begin position="214"/>
        <end position="234"/>
    </location>
</feature>
<reference evidence="9 10" key="1">
    <citation type="submission" date="2024-09" db="EMBL/GenBank/DDBJ databases">
        <title>Rethinking Asexuality: The Enigmatic Case of Functional Sexual Genes in Lepraria (Stereocaulaceae).</title>
        <authorList>
            <person name="Doellman M."/>
            <person name="Sun Y."/>
            <person name="Barcenas-Pena A."/>
            <person name="Lumbsch H.T."/>
            <person name="Grewe F."/>
        </authorList>
    </citation>
    <scope>NUCLEOTIDE SEQUENCE [LARGE SCALE GENOMIC DNA]</scope>
    <source>
        <strain evidence="9 10">Mercado 3170</strain>
    </source>
</reference>
<evidence type="ECO:0000256" key="5">
    <source>
        <dbReference type="ARBA" id="ARBA00038359"/>
    </source>
</evidence>
<feature type="transmembrane region" description="Helical" evidence="7">
    <location>
        <begin position="132"/>
        <end position="158"/>
    </location>
</feature>
<dbReference type="PANTHER" id="PTHR33048:SF146">
    <property type="entry name" value="INTEGRAL MEMBRANE PROTEIN"/>
    <property type="match status" value="1"/>
</dbReference>
<feature type="transmembrane region" description="Helical" evidence="7">
    <location>
        <begin position="20"/>
        <end position="41"/>
    </location>
</feature>
<organism evidence="9 10">
    <name type="scientific">Stereocaulon virgatum</name>
    <dbReference type="NCBI Taxonomy" id="373712"/>
    <lineage>
        <taxon>Eukaryota</taxon>
        <taxon>Fungi</taxon>
        <taxon>Dikarya</taxon>
        <taxon>Ascomycota</taxon>
        <taxon>Pezizomycotina</taxon>
        <taxon>Lecanoromycetes</taxon>
        <taxon>OSLEUM clade</taxon>
        <taxon>Lecanoromycetidae</taxon>
        <taxon>Lecanorales</taxon>
        <taxon>Lecanorineae</taxon>
        <taxon>Stereocaulaceae</taxon>
        <taxon>Stereocaulon</taxon>
    </lineage>
</organism>
<feature type="domain" description="Rhodopsin" evidence="8">
    <location>
        <begin position="37"/>
        <end position="274"/>
    </location>
</feature>
<keyword evidence="10" id="KW-1185">Reference proteome</keyword>
<dbReference type="PANTHER" id="PTHR33048">
    <property type="entry name" value="PTH11-LIKE INTEGRAL MEMBRANE PROTEIN (AFU_ORTHOLOGUE AFUA_5G11245)"/>
    <property type="match status" value="1"/>
</dbReference>
<feature type="transmembrane region" description="Helical" evidence="7">
    <location>
        <begin position="53"/>
        <end position="78"/>
    </location>
</feature>
<evidence type="ECO:0000313" key="10">
    <source>
        <dbReference type="Proteomes" id="UP001590950"/>
    </source>
</evidence>
<comment type="similarity">
    <text evidence="5">Belongs to the SAT4 family.</text>
</comment>
<sequence>MSNSAETISSSGDTNLGPVLIGVNWVVFSPSTILVGLRLGTRIWITHNFGWDDAVILLAQITNAIGMAFVMLEVNFGLGRHVQYLPTDHYVWFLKYNFLDWVQVFITLALSKISICLFLLRISKFERWRNFLFGLIAFIIITHTPLTILFLLQCIPLSKNWNTSVPGRCFSKQSVEIIIIIQGVISIITDFIGAAFPILLLWKAKLDLRTKIALNLLMGLGVITGTVCIVRTSYSWEILSNDLTWVGVGNALTRILEVNFGIIGACAPTMRPLYLHLRTRFFLSQPSSSVNSDQPPASKLQWYSPPTSRPWYKRIFHAPESTDKPDGIPERAVAVSDQSTPTPRQGWLWPQVRPECATWAKDTKGPALDDSFDLPMQGTRKSVGNDKGCGDVDGKEEEEEPDVFATFRFNRGWV</sequence>
<evidence type="ECO:0000256" key="6">
    <source>
        <dbReference type="SAM" id="MobiDB-lite"/>
    </source>
</evidence>
<name>A0ABR3ZYJ5_9LECA</name>
<dbReference type="Pfam" id="PF20684">
    <property type="entry name" value="Fung_rhodopsin"/>
    <property type="match status" value="1"/>
</dbReference>
<dbReference type="EMBL" id="JBEFKJ010000036">
    <property type="protein sequence ID" value="KAL2037845.1"/>
    <property type="molecule type" value="Genomic_DNA"/>
</dbReference>
<keyword evidence="4 7" id="KW-0472">Membrane</keyword>
<evidence type="ECO:0000259" key="8">
    <source>
        <dbReference type="Pfam" id="PF20684"/>
    </source>
</evidence>
<evidence type="ECO:0000256" key="4">
    <source>
        <dbReference type="ARBA" id="ARBA00023136"/>
    </source>
</evidence>
<proteinExistence type="inferred from homology"/>
<dbReference type="InterPro" id="IPR049326">
    <property type="entry name" value="Rhodopsin_dom_fungi"/>
</dbReference>
<accession>A0ABR3ZYJ5</accession>
<comment type="subcellular location">
    <subcellularLocation>
        <location evidence="1">Membrane</location>
        <topology evidence="1">Multi-pass membrane protein</topology>
    </subcellularLocation>
</comment>